<evidence type="ECO:0000313" key="4">
    <source>
        <dbReference type="Proteomes" id="UP000002247"/>
    </source>
</evidence>
<feature type="coiled-coil region" evidence="1">
    <location>
        <begin position="14"/>
        <end position="41"/>
    </location>
</feature>
<dbReference type="GO" id="GO:0003677">
    <property type="term" value="F:DNA binding"/>
    <property type="evidence" value="ECO:0007669"/>
    <property type="project" value="InterPro"/>
</dbReference>
<dbReference type="InterPro" id="IPR004401">
    <property type="entry name" value="YbaB/EbfC"/>
</dbReference>
<dbReference type="eggNOG" id="COG0718">
    <property type="taxonomic scope" value="Bacteria"/>
</dbReference>
<sequence>MQPLENYSDPESWLADLKTELSNLQEQGQRANEALQQAQGTGTAANGDVTVVVGQSGQVQSLKLNDKALHLGPTKLSEAILTALRKAQNNAIDAARDAVAGLIGEEKAHEFLDRYRLPDDEEDLSPPDARLAAGDDLEDRPSASWVRKDDGHKRW</sequence>
<reference evidence="3 4" key="1">
    <citation type="journal article" date="2010" name="Stand. Genomic Sci.">
        <title>Complete genome sequence of Segniliparus rotundus type strain (CDC 1076).</title>
        <authorList>
            <person name="Sikorski J."/>
            <person name="Lapidus A."/>
            <person name="Copeland A."/>
            <person name="Misra M."/>
            <person name="Glavina Del Rio T."/>
            <person name="Nolan M."/>
            <person name="Lucas S."/>
            <person name="Chen F."/>
            <person name="Tice H."/>
            <person name="Cheng J.F."/>
            <person name="Jando M."/>
            <person name="Schneider S."/>
            <person name="Bruce D."/>
            <person name="Goodwin L."/>
            <person name="Pitluck S."/>
            <person name="Liolios K."/>
            <person name="Mikhailova N."/>
            <person name="Pati A."/>
            <person name="Ivanova N."/>
            <person name="Mavromatis K."/>
            <person name="Chen A."/>
            <person name="Palaniappan K."/>
            <person name="Chertkov O."/>
            <person name="Land M."/>
            <person name="Hauser L."/>
            <person name="Chang Y.J."/>
            <person name="Jeffries C.D."/>
            <person name="Brettin T."/>
            <person name="Detter J.C."/>
            <person name="Han C."/>
            <person name="Rohde M."/>
            <person name="Goker M."/>
            <person name="Bristow J."/>
            <person name="Eisen J.A."/>
            <person name="Markowitz V."/>
            <person name="Hugenholtz P."/>
            <person name="Kyrpides N.C."/>
            <person name="Klenk H.P."/>
        </authorList>
    </citation>
    <scope>NUCLEOTIDE SEQUENCE [LARGE SCALE GENOMIC DNA]</scope>
    <source>
        <strain evidence="4">ATCC BAA-972 / CDC 1076 / CIP 108378 / DSM 44985 / JCM 13578</strain>
    </source>
</reference>
<dbReference type="HOGENOM" id="CLU_1694291_0_0_11"/>
<feature type="region of interest" description="Disordered" evidence="2">
    <location>
        <begin position="115"/>
        <end position="155"/>
    </location>
</feature>
<evidence type="ECO:0000256" key="2">
    <source>
        <dbReference type="SAM" id="MobiDB-lite"/>
    </source>
</evidence>
<dbReference type="AlphaFoldDB" id="D6ZCR2"/>
<dbReference type="EMBL" id="CP001958">
    <property type="protein sequence ID" value="ADG97104.1"/>
    <property type="molecule type" value="Genomic_DNA"/>
</dbReference>
<keyword evidence="1" id="KW-0175">Coiled coil</keyword>
<dbReference type="KEGG" id="srt:Srot_0622"/>
<dbReference type="SUPFAM" id="SSF82607">
    <property type="entry name" value="YbaB-like"/>
    <property type="match status" value="1"/>
</dbReference>
<accession>D6ZCR2</accession>
<feature type="compositionally biased region" description="Basic and acidic residues" evidence="2">
    <location>
        <begin position="146"/>
        <end position="155"/>
    </location>
</feature>
<organism evidence="3 4">
    <name type="scientific">Segniliparus rotundus (strain ATCC BAA-972 / CDC 1076 / CIP 108378 / DSM 44985 / JCM 13578)</name>
    <dbReference type="NCBI Taxonomy" id="640132"/>
    <lineage>
        <taxon>Bacteria</taxon>
        <taxon>Bacillati</taxon>
        <taxon>Actinomycetota</taxon>
        <taxon>Actinomycetes</taxon>
        <taxon>Mycobacteriales</taxon>
        <taxon>Segniliparaceae</taxon>
        <taxon>Segniliparus</taxon>
    </lineage>
</organism>
<dbReference type="STRING" id="640132.Srot_0622"/>
<dbReference type="Proteomes" id="UP000002247">
    <property type="component" value="Chromosome"/>
</dbReference>
<evidence type="ECO:0000313" key="3">
    <source>
        <dbReference type="EMBL" id="ADG97104.1"/>
    </source>
</evidence>
<evidence type="ECO:0008006" key="5">
    <source>
        <dbReference type="Google" id="ProtNLM"/>
    </source>
</evidence>
<gene>
    <name evidence="3" type="ordered locus">Srot_0622</name>
</gene>
<name>D6ZCR2_SEGRD</name>
<proteinExistence type="predicted"/>
<dbReference type="Pfam" id="PF02575">
    <property type="entry name" value="YbaB_DNA_bd"/>
    <property type="match status" value="1"/>
</dbReference>
<evidence type="ECO:0000256" key="1">
    <source>
        <dbReference type="SAM" id="Coils"/>
    </source>
</evidence>
<dbReference type="InterPro" id="IPR036894">
    <property type="entry name" value="YbaB-like_sf"/>
</dbReference>
<protein>
    <recommendedName>
        <fullName evidence="5">YbaB/EbfC family DNA-binding protein</fullName>
    </recommendedName>
</protein>
<dbReference type="RefSeq" id="WP_013137560.1">
    <property type="nucleotide sequence ID" value="NC_014168.1"/>
</dbReference>
<keyword evidence="4" id="KW-1185">Reference proteome</keyword>
<dbReference type="Gene3D" id="3.30.1310.10">
    <property type="entry name" value="Nucleoid-associated protein YbaB-like domain"/>
    <property type="match status" value="1"/>
</dbReference>